<keyword evidence="2" id="KW-1185">Reference proteome</keyword>
<evidence type="ECO:0000313" key="2">
    <source>
        <dbReference type="Proteomes" id="UP001172386"/>
    </source>
</evidence>
<protein>
    <submittedName>
        <fullName evidence="1">Uncharacterized protein</fullName>
    </submittedName>
</protein>
<dbReference type="EMBL" id="JAPDRQ010000023">
    <property type="protein sequence ID" value="KAJ9661400.1"/>
    <property type="molecule type" value="Genomic_DNA"/>
</dbReference>
<gene>
    <name evidence="1" type="ORF">H2198_001968</name>
</gene>
<dbReference type="Proteomes" id="UP001172386">
    <property type="component" value="Unassembled WGS sequence"/>
</dbReference>
<comment type="caution">
    <text evidence="1">The sequence shown here is derived from an EMBL/GenBank/DDBJ whole genome shotgun (WGS) entry which is preliminary data.</text>
</comment>
<proteinExistence type="predicted"/>
<accession>A0ACC3AFF8</accession>
<sequence length="229" mass="25592">MFDPSLYHALTGEQADLVRKVAEYTKIYFENPKFDASHDFSHVLRVTAIAIKILEKEQKRALSDNGKPYDALTVVLGAILHDVDDRKYRTAGAVEVSQAQQELVRLGVEQSQAKRIQALIDNVSYSSEVKNPQRVRDLLVTIPELGIVQDADRLDAIGAVGLGRVFAYGAVKTSRGLSGSIDHLDEKLLKLESMMKTQTGRELAAEYTARLEQFKSWWKDEVEFAGTLP</sequence>
<evidence type="ECO:0000313" key="1">
    <source>
        <dbReference type="EMBL" id="KAJ9661400.1"/>
    </source>
</evidence>
<reference evidence="1" key="1">
    <citation type="submission" date="2022-10" db="EMBL/GenBank/DDBJ databases">
        <title>Culturing micro-colonial fungi from biological soil crusts in the Mojave desert and describing Neophaeococcomyces mojavensis, and introducing the new genera and species Taxawa tesnikishii.</title>
        <authorList>
            <person name="Kurbessoian T."/>
            <person name="Stajich J.E."/>
        </authorList>
    </citation>
    <scope>NUCLEOTIDE SEQUENCE</scope>
    <source>
        <strain evidence="1">JES_112</strain>
    </source>
</reference>
<organism evidence="1 2">
    <name type="scientific">Neophaeococcomyces mojaviensis</name>
    <dbReference type="NCBI Taxonomy" id="3383035"/>
    <lineage>
        <taxon>Eukaryota</taxon>
        <taxon>Fungi</taxon>
        <taxon>Dikarya</taxon>
        <taxon>Ascomycota</taxon>
        <taxon>Pezizomycotina</taxon>
        <taxon>Eurotiomycetes</taxon>
        <taxon>Chaetothyriomycetidae</taxon>
        <taxon>Chaetothyriales</taxon>
        <taxon>Chaetothyriales incertae sedis</taxon>
        <taxon>Neophaeococcomyces</taxon>
    </lineage>
</organism>
<name>A0ACC3AFF8_9EURO</name>